<proteinExistence type="predicted"/>
<dbReference type="Gene3D" id="2.60.40.10">
    <property type="entry name" value="Immunoglobulins"/>
    <property type="match status" value="2"/>
</dbReference>
<dbReference type="GO" id="GO:0007156">
    <property type="term" value="P:homophilic cell adhesion via plasma membrane adhesion molecules"/>
    <property type="evidence" value="ECO:0007669"/>
    <property type="project" value="TreeGrafter"/>
</dbReference>
<organism evidence="6 7">
    <name type="scientific">Leptotrombidium deliense</name>
    <dbReference type="NCBI Taxonomy" id="299467"/>
    <lineage>
        <taxon>Eukaryota</taxon>
        <taxon>Metazoa</taxon>
        <taxon>Ecdysozoa</taxon>
        <taxon>Arthropoda</taxon>
        <taxon>Chelicerata</taxon>
        <taxon>Arachnida</taxon>
        <taxon>Acari</taxon>
        <taxon>Acariformes</taxon>
        <taxon>Trombidiformes</taxon>
        <taxon>Prostigmata</taxon>
        <taxon>Anystina</taxon>
        <taxon>Parasitengona</taxon>
        <taxon>Trombiculoidea</taxon>
        <taxon>Trombiculidae</taxon>
        <taxon>Leptotrombidium</taxon>
    </lineage>
</organism>
<dbReference type="AlphaFoldDB" id="A0A443RU43"/>
<keyword evidence="7" id="KW-1185">Reference proteome</keyword>
<dbReference type="STRING" id="299467.A0A443RU43"/>
<dbReference type="FunFam" id="2.60.40.10:FF:000022">
    <property type="entry name" value="Cardiac titin"/>
    <property type="match status" value="1"/>
</dbReference>
<dbReference type="InterPro" id="IPR003599">
    <property type="entry name" value="Ig_sub"/>
</dbReference>
<feature type="non-terminal residue" evidence="6">
    <location>
        <position position="170"/>
    </location>
</feature>
<dbReference type="VEuPathDB" id="VectorBase:LDEU013280"/>
<accession>A0A443RU43</accession>
<dbReference type="GO" id="GO:0005886">
    <property type="term" value="C:plasma membrane"/>
    <property type="evidence" value="ECO:0007669"/>
    <property type="project" value="TreeGrafter"/>
</dbReference>
<feature type="signal peptide" evidence="4">
    <location>
        <begin position="1"/>
        <end position="17"/>
    </location>
</feature>
<dbReference type="InterPro" id="IPR007110">
    <property type="entry name" value="Ig-like_dom"/>
</dbReference>
<dbReference type="InterPro" id="IPR003598">
    <property type="entry name" value="Ig_sub2"/>
</dbReference>
<name>A0A443RU43_9ACAR</name>
<evidence type="ECO:0000313" key="6">
    <source>
        <dbReference type="EMBL" id="RWS18760.1"/>
    </source>
</evidence>
<dbReference type="SMART" id="SM00408">
    <property type="entry name" value="IGc2"/>
    <property type="match status" value="1"/>
</dbReference>
<dbReference type="GO" id="GO:0030424">
    <property type="term" value="C:axon"/>
    <property type="evidence" value="ECO:0007669"/>
    <property type="project" value="TreeGrafter"/>
</dbReference>
<dbReference type="InterPro" id="IPR013783">
    <property type="entry name" value="Ig-like_fold"/>
</dbReference>
<dbReference type="InterPro" id="IPR036179">
    <property type="entry name" value="Ig-like_dom_sf"/>
</dbReference>
<evidence type="ECO:0000256" key="1">
    <source>
        <dbReference type="ARBA" id="ARBA00022729"/>
    </source>
</evidence>
<evidence type="ECO:0000256" key="3">
    <source>
        <dbReference type="ARBA" id="ARBA00023319"/>
    </source>
</evidence>
<protein>
    <submittedName>
        <fullName evidence="6">Down syndrome cell adhesion molecule-like protein 1-like protein</fullName>
    </submittedName>
</protein>
<keyword evidence="3" id="KW-0393">Immunoglobulin domain</keyword>
<evidence type="ECO:0000259" key="5">
    <source>
        <dbReference type="PROSITE" id="PS50835"/>
    </source>
</evidence>
<keyword evidence="1 4" id="KW-0732">Signal</keyword>
<feature type="domain" description="Ig-like" evidence="5">
    <location>
        <begin position="112"/>
        <end position="170"/>
    </location>
</feature>
<dbReference type="SUPFAM" id="SSF48726">
    <property type="entry name" value="Immunoglobulin"/>
    <property type="match status" value="2"/>
</dbReference>
<dbReference type="Proteomes" id="UP000288716">
    <property type="component" value="Unassembled WGS sequence"/>
</dbReference>
<dbReference type="GO" id="GO:0043025">
    <property type="term" value="C:neuronal cell body"/>
    <property type="evidence" value="ECO:0007669"/>
    <property type="project" value="TreeGrafter"/>
</dbReference>
<sequence length="170" mass="19004">MITLCIFIIIQLNLVFATPPNIMPMLQTITEIEGKPARMMCAAYGEQPLIFEWKKDGQKVSDRTNLKVITNKDDTILQFSSLKLTDSGNYTCVVMNAYGQQSQRVSLIIKAPVKWIKEPTNARFKIGEIGYLECEAEGSPSPLVTWKGKGNRTLSNTGRLDFGEVSIKDV</sequence>
<dbReference type="SMART" id="SM00409">
    <property type="entry name" value="IG"/>
    <property type="match status" value="1"/>
</dbReference>
<dbReference type="GO" id="GO:0050808">
    <property type="term" value="P:synapse organization"/>
    <property type="evidence" value="ECO:0007669"/>
    <property type="project" value="TreeGrafter"/>
</dbReference>
<dbReference type="PANTHER" id="PTHR45080">
    <property type="entry name" value="CONTACTIN 5"/>
    <property type="match status" value="1"/>
</dbReference>
<dbReference type="OrthoDB" id="6412111at2759"/>
<keyword evidence="2" id="KW-1015">Disulfide bond</keyword>
<comment type="caution">
    <text evidence="6">The sequence shown here is derived from an EMBL/GenBank/DDBJ whole genome shotgun (WGS) entry which is preliminary data.</text>
</comment>
<dbReference type="InterPro" id="IPR013098">
    <property type="entry name" value="Ig_I-set"/>
</dbReference>
<dbReference type="Pfam" id="PF07679">
    <property type="entry name" value="I-set"/>
    <property type="match status" value="1"/>
</dbReference>
<dbReference type="GO" id="GO:0008046">
    <property type="term" value="F:axon guidance receptor activity"/>
    <property type="evidence" value="ECO:0007669"/>
    <property type="project" value="TreeGrafter"/>
</dbReference>
<gene>
    <name evidence="6" type="ORF">B4U80_12432</name>
</gene>
<feature type="chain" id="PRO_5019284508" evidence="4">
    <location>
        <begin position="18"/>
        <end position="170"/>
    </location>
</feature>
<dbReference type="PROSITE" id="PS50835">
    <property type="entry name" value="IG_LIKE"/>
    <property type="match status" value="2"/>
</dbReference>
<dbReference type="PANTHER" id="PTHR45080:SF8">
    <property type="entry name" value="IG-LIKE DOMAIN-CONTAINING PROTEIN"/>
    <property type="match status" value="1"/>
</dbReference>
<reference evidence="6 7" key="1">
    <citation type="journal article" date="2018" name="Gigascience">
        <title>Genomes of trombidid mites reveal novel predicted allergens and laterally-transferred genes associated with secondary metabolism.</title>
        <authorList>
            <person name="Dong X."/>
            <person name="Chaisiri K."/>
            <person name="Xia D."/>
            <person name="Armstrong S.D."/>
            <person name="Fang Y."/>
            <person name="Donnelly M.J."/>
            <person name="Kadowaki T."/>
            <person name="McGarry J.W."/>
            <person name="Darby A.C."/>
            <person name="Makepeace B.L."/>
        </authorList>
    </citation>
    <scope>NUCLEOTIDE SEQUENCE [LARGE SCALE GENOMIC DNA]</scope>
    <source>
        <strain evidence="6">UoL-UT</strain>
    </source>
</reference>
<feature type="domain" description="Ig-like" evidence="5">
    <location>
        <begin position="20"/>
        <end position="106"/>
    </location>
</feature>
<evidence type="ECO:0000256" key="2">
    <source>
        <dbReference type="ARBA" id="ARBA00023157"/>
    </source>
</evidence>
<evidence type="ECO:0000313" key="7">
    <source>
        <dbReference type="Proteomes" id="UP000288716"/>
    </source>
</evidence>
<evidence type="ECO:0000256" key="4">
    <source>
        <dbReference type="SAM" id="SignalP"/>
    </source>
</evidence>
<dbReference type="InterPro" id="IPR050958">
    <property type="entry name" value="Cell_Adh-Cytoskel_Orgn"/>
</dbReference>
<dbReference type="EMBL" id="NCKV01034819">
    <property type="protein sequence ID" value="RWS18760.1"/>
    <property type="molecule type" value="Genomic_DNA"/>
</dbReference>